<feature type="transmembrane region" description="Helical" evidence="1">
    <location>
        <begin position="42"/>
        <end position="60"/>
    </location>
</feature>
<dbReference type="AlphaFoldDB" id="A0A7S4EGN4"/>
<evidence type="ECO:0000313" key="2">
    <source>
        <dbReference type="EMBL" id="CAE0711809.1"/>
    </source>
</evidence>
<keyword evidence="1" id="KW-0812">Transmembrane</keyword>
<name>A0A7S4EGN4_9STRA</name>
<gene>
    <name evidence="2" type="ORF">PAUS00366_LOCUS4561</name>
</gene>
<evidence type="ECO:0000256" key="1">
    <source>
        <dbReference type="SAM" id="Phobius"/>
    </source>
</evidence>
<proteinExistence type="predicted"/>
<sequence length="179" mass="19436">MAKYAYAPLSIEEQRRRASAGYYPNGGGGTTTDDEDKLIQERMPMCVGICVLLAIVYVLSRTGVNQDVMMDRNHMNNGQVQSLRVSEPINGYVPVSTQPVGVSSSTSTSTSTTTTHTSLFVCSGAKNLNLGTDTARGRLASTMSSSSSLLSSPQMYWRVLTNPLEFECNKQQQCHDIAP</sequence>
<organism evidence="2">
    <name type="scientific">Pseudo-nitzschia australis</name>
    <dbReference type="NCBI Taxonomy" id="44445"/>
    <lineage>
        <taxon>Eukaryota</taxon>
        <taxon>Sar</taxon>
        <taxon>Stramenopiles</taxon>
        <taxon>Ochrophyta</taxon>
        <taxon>Bacillariophyta</taxon>
        <taxon>Bacillariophyceae</taxon>
        <taxon>Bacillariophycidae</taxon>
        <taxon>Bacillariales</taxon>
        <taxon>Bacillariaceae</taxon>
        <taxon>Pseudo-nitzschia</taxon>
    </lineage>
</organism>
<accession>A0A7S4EGN4</accession>
<dbReference type="EMBL" id="HBIX01005728">
    <property type="protein sequence ID" value="CAE0711809.1"/>
    <property type="molecule type" value="Transcribed_RNA"/>
</dbReference>
<protein>
    <submittedName>
        <fullName evidence="2">Uncharacterized protein</fullName>
    </submittedName>
</protein>
<keyword evidence="1" id="KW-0472">Membrane</keyword>
<keyword evidence="1" id="KW-1133">Transmembrane helix</keyword>
<reference evidence="2" key="1">
    <citation type="submission" date="2021-01" db="EMBL/GenBank/DDBJ databases">
        <authorList>
            <person name="Corre E."/>
            <person name="Pelletier E."/>
            <person name="Niang G."/>
            <person name="Scheremetjew M."/>
            <person name="Finn R."/>
            <person name="Kale V."/>
            <person name="Holt S."/>
            <person name="Cochrane G."/>
            <person name="Meng A."/>
            <person name="Brown T."/>
            <person name="Cohen L."/>
        </authorList>
    </citation>
    <scope>NUCLEOTIDE SEQUENCE</scope>
    <source>
        <strain evidence="2">10249 10 AB</strain>
    </source>
</reference>